<dbReference type="GO" id="GO:0007018">
    <property type="term" value="P:microtubule-based movement"/>
    <property type="evidence" value="ECO:0007669"/>
    <property type="project" value="InterPro"/>
</dbReference>
<evidence type="ECO:0000313" key="2">
    <source>
        <dbReference type="EMBL" id="GAU22723.1"/>
    </source>
</evidence>
<dbReference type="AlphaFoldDB" id="A0A2Z6LYT0"/>
<dbReference type="OrthoDB" id="3176171at2759"/>
<dbReference type="EMBL" id="DF973252">
    <property type="protein sequence ID" value="GAU22723.1"/>
    <property type="molecule type" value="Genomic_DNA"/>
</dbReference>
<evidence type="ECO:0000259" key="1">
    <source>
        <dbReference type="Pfam" id="PF16796"/>
    </source>
</evidence>
<dbReference type="GO" id="GO:0015630">
    <property type="term" value="C:microtubule cytoskeleton"/>
    <property type="evidence" value="ECO:0007669"/>
    <property type="project" value="TreeGrafter"/>
</dbReference>
<protein>
    <recommendedName>
        <fullName evidence="1">Spindle pole body-associated protein Vik1/Cik1 microtubule binding domain-containing protein</fullName>
    </recommendedName>
</protein>
<proteinExistence type="predicted"/>
<dbReference type="Proteomes" id="UP000242715">
    <property type="component" value="Unassembled WGS sequence"/>
</dbReference>
<organism evidence="2 3">
    <name type="scientific">Trifolium subterraneum</name>
    <name type="common">Subterranean clover</name>
    <dbReference type="NCBI Taxonomy" id="3900"/>
    <lineage>
        <taxon>Eukaryota</taxon>
        <taxon>Viridiplantae</taxon>
        <taxon>Streptophyta</taxon>
        <taxon>Embryophyta</taxon>
        <taxon>Tracheophyta</taxon>
        <taxon>Spermatophyta</taxon>
        <taxon>Magnoliopsida</taxon>
        <taxon>eudicotyledons</taxon>
        <taxon>Gunneridae</taxon>
        <taxon>Pentapetalae</taxon>
        <taxon>rosids</taxon>
        <taxon>fabids</taxon>
        <taxon>Fabales</taxon>
        <taxon>Fabaceae</taxon>
        <taxon>Papilionoideae</taxon>
        <taxon>50 kb inversion clade</taxon>
        <taxon>NPAAA clade</taxon>
        <taxon>Hologalegina</taxon>
        <taxon>IRL clade</taxon>
        <taxon>Trifolieae</taxon>
        <taxon>Trifolium</taxon>
    </lineage>
</organism>
<dbReference type="InterPro" id="IPR036961">
    <property type="entry name" value="Kinesin_motor_dom_sf"/>
</dbReference>
<accession>A0A2Z6LYT0</accession>
<feature type="domain" description="Spindle pole body-associated protein Vik1/Cik1 microtubule binding" evidence="1">
    <location>
        <begin position="24"/>
        <end position="67"/>
    </location>
</feature>
<reference evidence="3" key="1">
    <citation type="journal article" date="2017" name="Front. Plant Sci.">
        <title>Climate Clever Clovers: New Paradigm to Reduce the Environmental Footprint of Ruminants by Breeding Low Methanogenic Forages Utilizing Haplotype Variation.</title>
        <authorList>
            <person name="Kaur P."/>
            <person name="Appels R."/>
            <person name="Bayer P.E."/>
            <person name="Keeble-Gagnere G."/>
            <person name="Wang J."/>
            <person name="Hirakawa H."/>
            <person name="Shirasawa K."/>
            <person name="Vercoe P."/>
            <person name="Stefanova K."/>
            <person name="Durmic Z."/>
            <person name="Nichols P."/>
            <person name="Revell C."/>
            <person name="Isobe S.N."/>
            <person name="Edwards D."/>
            <person name="Erskine W."/>
        </authorList>
    </citation>
    <scope>NUCLEOTIDE SEQUENCE [LARGE SCALE GENOMIC DNA]</scope>
    <source>
        <strain evidence="3">cv. Daliak</strain>
    </source>
</reference>
<sequence>MPGQKEKQSIVERIGESELVVANPDKKGKEAIKTFKFNKIFGPASSQAEVYDDIQAFIRSVLDGYNSGPNNATNESHGVNYRALNDLFNISASRQSSIIL</sequence>
<evidence type="ECO:0000313" key="3">
    <source>
        <dbReference type="Proteomes" id="UP000242715"/>
    </source>
</evidence>
<dbReference type="InterPro" id="IPR027417">
    <property type="entry name" value="P-loop_NTPase"/>
</dbReference>
<dbReference type="InterPro" id="IPR027640">
    <property type="entry name" value="Kinesin-like_fam"/>
</dbReference>
<dbReference type="Gene3D" id="3.40.850.10">
    <property type="entry name" value="Kinesin motor domain"/>
    <property type="match status" value="1"/>
</dbReference>
<dbReference type="Pfam" id="PF16796">
    <property type="entry name" value="Microtub_bd"/>
    <property type="match status" value="1"/>
</dbReference>
<dbReference type="GO" id="GO:0008017">
    <property type="term" value="F:microtubule binding"/>
    <property type="evidence" value="ECO:0007669"/>
    <property type="project" value="InterPro"/>
</dbReference>
<name>A0A2Z6LYT0_TRISU</name>
<dbReference type="SUPFAM" id="SSF52540">
    <property type="entry name" value="P-loop containing nucleoside triphosphate hydrolases"/>
    <property type="match status" value="1"/>
</dbReference>
<dbReference type="InterPro" id="IPR031852">
    <property type="entry name" value="Vik1/Cik1_MT-bd"/>
</dbReference>
<gene>
    <name evidence="2" type="ORF">TSUD_138480</name>
</gene>
<dbReference type="GO" id="GO:0003777">
    <property type="term" value="F:microtubule motor activity"/>
    <property type="evidence" value="ECO:0007669"/>
    <property type="project" value="InterPro"/>
</dbReference>
<dbReference type="PANTHER" id="PTHR47972">
    <property type="entry name" value="KINESIN-LIKE PROTEIN KLP-3"/>
    <property type="match status" value="1"/>
</dbReference>
<keyword evidence="3" id="KW-1185">Reference proteome</keyword>
<dbReference type="PANTHER" id="PTHR47972:SF57">
    <property type="entry name" value="P-LOOP NUCLEOSIDE TRIPHOSPHATE HYDROLASE SUPERFAMILY PROTEIN"/>
    <property type="match status" value="1"/>
</dbReference>